<feature type="compositionally biased region" description="Acidic residues" evidence="9">
    <location>
        <begin position="901"/>
        <end position="914"/>
    </location>
</feature>
<dbReference type="Pfam" id="PF17921">
    <property type="entry name" value="Integrase_H2C2"/>
    <property type="match status" value="2"/>
</dbReference>
<dbReference type="InterPro" id="IPR043128">
    <property type="entry name" value="Rev_trsase/Diguanyl_cyclase"/>
</dbReference>
<keyword evidence="5" id="KW-0255">Endonuclease</keyword>
<dbReference type="CDD" id="cd05481">
    <property type="entry name" value="retropepsin_like_LTR_1"/>
    <property type="match status" value="1"/>
</dbReference>
<dbReference type="InterPro" id="IPR001584">
    <property type="entry name" value="Integrase_cat-core"/>
</dbReference>
<dbReference type="InterPro" id="IPR012337">
    <property type="entry name" value="RNaseH-like_sf"/>
</dbReference>
<feature type="domain" description="Integrase catalytic" evidence="12">
    <location>
        <begin position="2007"/>
        <end position="2175"/>
    </location>
</feature>
<keyword evidence="4" id="KW-0540">Nuclease</keyword>
<dbReference type="InterPro" id="IPR000477">
    <property type="entry name" value="RT_dom"/>
</dbReference>
<evidence type="ECO:0000256" key="7">
    <source>
        <dbReference type="ARBA" id="ARBA00022918"/>
    </source>
</evidence>
<dbReference type="SUPFAM" id="SSF56672">
    <property type="entry name" value="DNA/RNA polymerases"/>
    <property type="match status" value="1"/>
</dbReference>
<dbReference type="Gene3D" id="3.30.420.10">
    <property type="entry name" value="Ribonuclease H-like superfamily/Ribonuclease H"/>
    <property type="match status" value="2"/>
</dbReference>
<evidence type="ECO:0000256" key="6">
    <source>
        <dbReference type="ARBA" id="ARBA00022801"/>
    </source>
</evidence>
<feature type="domain" description="Integrase catalytic" evidence="12">
    <location>
        <begin position="89"/>
        <end position="246"/>
    </location>
</feature>
<dbReference type="Gene3D" id="1.10.340.70">
    <property type="match status" value="2"/>
</dbReference>
<sequence>MHEGYLVSKNSGGIGVKVVPSDIREMVIKYHHDVPTGGHFGVKKVMRRLKDDYYWPGMRTQVRNYIYRCEGCQLSNQGVTKAGNAPHFRPGKPFEHLALDFIGPLEKTSKGHSSILTIVDLFTKFPILIPTRDQCASTVVKALLESVITIFGVPKTILSDRGSAFISCIFKGICKAMGVSAVNTTAWRPQSNGAVERLNRTVIESLRRCEAGSNWDDILPMVALAIRTTEHSSTGFTPAKLVFGHELRLPQPFQEAGTKSCKRRFDCSNGSLLRAGTNRGGREDKREEEETSDGNSNQSSSDEDHWIHLTGPAYLPNRSVNVVVPQGVTTRANSEVMRRGEVDRVSVNSLTLRRSTRKEGSNESSTTRGKDGVERTYHKEGLLLKAKEESGRVVYIPMNDNDNDHNDDARASVTEPMTVVTIYVDNIIGDWPKWIRRFERFRQASGLINNPENEQVNMLAYCMGDNTDDILLSCKIASDQLEKYDKVIECFESHFIPRRNIIYERARFIQRCQQEGEKENEFITALHSLAEHCNFGMLHDELIRDKIVVGVRDRALSERMQLDTDLTLVKATLMAKQLESVKEQQSSLYQQDSVDQIRKMPNHIKETKRHEPKIRQFKSNQLGGSSQGCTRCGNSNNHDWKNCPAMNSYCNKCKKKGPYAKVCRSEAINEIKSEIAFLGSVEDNSKKWIVPIKVNNRQINFKIDTGADVNVLPLQNYYQSFQRIILEKSDKILQGPNGIPLETVGMIHVKLQNKGQHLNSKIYIVNKLKQPLLSGETSEKLNIVRMIQQLSSGGRGGQRGRLRSGDNRGCYNCGEEGHRKFECTKPARGGGRGRGQSRDGGSNNTCYNCGEVGHRKYECTNNTAEDGGQEENQRKSKKACYTCGEFGHKKDDCPKSGTQESGDEEESSDNEEEETPQKRKQAEDSEEEEVEAEEPPKKKSKKPKSKKKEDCYLTLQAYRTMPLESARSREMRRPPLRQQPGSQGDARMTRSKRPRRIALHQRPHLQEMEGCRGTTKTRIQRRASLQCQPCIQDMEGQLRYLEGSCKKKKYNNNNMAENAIRPPKQIGLNELNKEGWESWLESFEWYEIATQLSSKAPEVQVAIFMAAMGREAQNIFKSFNLNNADKNNLSIVKDKFNNYFSPKLNTTIERFKFNQMKQKEDESFNDFLTRIKLQIANCKYAVMSDELLKDRIVVGIINNEIRERLLSEADLNLEKATQICIACENATNQMKHVLSDSDKQVAVTKVNSKKREDRKEPRKENTTNQSHKIIENCRNCGRSHKINQCPAYQKRCNKCKKLNHFANLCRSKNTNSYKVKQIVGSPEPEMIQEFVIQSVENTNLTEDWYEEVKIKGKKVNMKLDTGAQCNVLPLSLAGRLNLEIQRSTVKSLISFSGHRIPVEGQSLAMCTVKNMTAYIRFIISRDNTCPILGRQTCSNLGLVKRVNTCQAITQEYQELFEGIGCLKGYEYEAKFQTSDMNMQVRPPRPIPLSIKESVKKELEEMEDNGIIKKVNYPTPISSQMVIAKQKGKIRICIDPSDINKVILRSHFPLRTFDQIAVNLHGSKYFTKLDLKKGYWQIKVAPNSQRYFTFSTPWGRYMFLRVPFGIKTAPEIFQKIMADLLQDLEGTENSMDDILIHAPDPQTLEIRTRAVLQRLKENGIKLNRDKCKFQLQEVQFLGHIVTTEGIKIDPEKVRAIGEIKSPSNKQELQRLLGMVQYLSRDQDFAQNCTTLKFFNPNGNLTLSVDASSYALGAVLLQNGKPIAYASSALNSTQQNYAQIEKEALAIKFGCDKFHQLIYGKTVDVETDHRPLETIFKKPLSKAPPRLQRIFLQIQQYDLRIKYKKGKELLTADLLSRDCSYEDTYLEENFEVLMTTPTNKSSYEELQALTKEDQEPQELKNLILYGWPNYKSAVPESCKKYWPYRDELSTNEDLIFKGSRVFIPLRWKAKILKLIHEGHQGTNSCLRRARDSIYWHGMSQDIINTVENCRTCQANQRNKTKEPMIIKEIPSLPWEIVAADIFSIKGKNYLLITDNYSGFIDFKEMKTMNSAETIESLKKWFSVHGIPRLLETDNGPNFTSRDFKDFQKKWLFDHQTSSPLYPKSNGLAERAVQTAKNLIRKCLDSGQEVELALLNFYNTPRDGLPSPAQCLFSRRTRTLLPTSTHQLEPEIQKGHTQNLRNKRERQKTHHDKTAKTTRSFKEGEKIMLKQHHREWIPARVTQEVAPRSYKVQTPTGEYRRNSSFMRHTNLESPKQQRRRIPEIPKSTLPEGPGPSGDKEQAQVPEELNTSPRAFTGQEPRSDHQNAEHKNGTLPITT</sequence>
<feature type="domain" description="Reverse transcriptase" evidence="11">
    <location>
        <begin position="1504"/>
        <end position="1680"/>
    </location>
</feature>
<dbReference type="InterPro" id="IPR036397">
    <property type="entry name" value="RNaseH_sf"/>
</dbReference>
<feature type="domain" description="CCHC-type" evidence="10">
    <location>
        <begin position="880"/>
        <end position="895"/>
    </location>
</feature>
<dbReference type="SUPFAM" id="SSF57756">
    <property type="entry name" value="Retrovirus zinc finger-like domains"/>
    <property type="match status" value="2"/>
</dbReference>
<dbReference type="PANTHER" id="PTHR37984:SF7">
    <property type="entry name" value="INTEGRASE CATALYTIC DOMAIN-CONTAINING PROTEIN"/>
    <property type="match status" value="1"/>
</dbReference>
<keyword evidence="3" id="KW-0548">Nucleotidyltransferase</keyword>
<organism evidence="13 14">
    <name type="scientific">Cordylochernes scorpioides</name>
    <dbReference type="NCBI Taxonomy" id="51811"/>
    <lineage>
        <taxon>Eukaryota</taxon>
        <taxon>Metazoa</taxon>
        <taxon>Ecdysozoa</taxon>
        <taxon>Arthropoda</taxon>
        <taxon>Chelicerata</taxon>
        <taxon>Arachnida</taxon>
        <taxon>Pseudoscorpiones</taxon>
        <taxon>Cheliferoidea</taxon>
        <taxon>Chernetidae</taxon>
        <taxon>Cordylochernes</taxon>
    </lineage>
</organism>
<reference evidence="13 14" key="1">
    <citation type="submission" date="2022-01" db="EMBL/GenBank/DDBJ databases">
        <title>A chromosomal length assembly of Cordylochernes scorpioides.</title>
        <authorList>
            <person name="Zeh D."/>
            <person name="Zeh J."/>
        </authorList>
    </citation>
    <scope>NUCLEOTIDE SEQUENCE [LARGE SCALE GENOMIC DNA]</scope>
    <source>
        <strain evidence="13">IN4F17</strain>
        <tissue evidence="13">Whole Body</tissue>
    </source>
</reference>
<feature type="compositionally biased region" description="Basic and acidic residues" evidence="9">
    <location>
        <begin position="1249"/>
        <end position="1261"/>
    </location>
</feature>
<keyword evidence="8" id="KW-0479">Metal-binding</keyword>
<accession>A0ABY6KB11</accession>
<dbReference type="Pfam" id="PF00665">
    <property type="entry name" value="rve"/>
    <property type="match status" value="2"/>
</dbReference>
<dbReference type="InterPro" id="IPR050951">
    <property type="entry name" value="Retrovirus_Pol_polyprotein"/>
</dbReference>
<keyword evidence="6" id="KW-0378">Hydrolase</keyword>
<feature type="region of interest" description="Disordered" evidence="9">
    <location>
        <begin position="822"/>
        <end position="845"/>
    </location>
</feature>
<evidence type="ECO:0000259" key="11">
    <source>
        <dbReference type="PROSITE" id="PS50878"/>
    </source>
</evidence>
<dbReference type="EC" id="2.7.7.49" evidence="1"/>
<dbReference type="CDD" id="cd09274">
    <property type="entry name" value="RNase_HI_RT_Ty3"/>
    <property type="match status" value="1"/>
</dbReference>
<dbReference type="SMART" id="SM00343">
    <property type="entry name" value="ZnF_C2HC"/>
    <property type="match status" value="7"/>
</dbReference>
<dbReference type="EMBL" id="CP092865">
    <property type="protein sequence ID" value="UYV65738.1"/>
    <property type="molecule type" value="Genomic_DNA"/>
</dbReference>
<keyword evidence="7" id="KW-0695">RNA-directed DNA polymerase</keyword>
<keyword evidence="2" id="KW-0808">Transferase</keyword>
<dbReference type="Pfam" id="PF00098">
    <property type="entry name" value="zf-CCHC"/>
    <property type="match status" value="3"/>
</dbReference>
<dbReference type="InterPro" id="IPR041373">
    <property type="entry name" value="RT_RNaseH"/>
</dbReference>
<evidence type="ECO:0000313" key="13">
    <source>
        <dbReference type="EMBL" id="UYV65738.1"/>
    </source>
</evidence>
<dbReference type="InterPro" id="IPR001878">
    <property type="entry name" value="Znf_CCHC"/>
</dbReference>
<proteinExistence type="predicted"/>
<feature type="compositionally biased region" description="Acidic residues" evidence="9">
    <location>
        <begin position="924"/>
        <end position="933"/>
    </location>
</feature>
<dbReference type="Gene3D" id="3.10.10.10">
    <property type="entry name" value="HIV Type 1 Reverse Transcriptase, subunit A, domain 1"/>
    <property type="match status" value="1"/>
</dbReference>
<dbReference type="Gene3D" id="2.40.70.10">
    <property type="entry name" value="Acid Proteases"/>
    <property type="match status" value="2"/>
</dbReference>
<keyword evidence="14" id="KW-1185">Reference proteome</keyword>
<dbReference type="InterPro" id="IPR021109">
    <property type="entry name" value="Peptidase_aspartic_dom_sf"/>
</dbReference>
<evidence type="ECO:0000259" key="12">
    <source>
        <dbReference type="PROSITE" id="PS50994"/>
    </source>
</evidence>
<dbReference type="PROSITE" id="PS50158">
    <property type="entry name" value="ZF_CCHC"/>
    <property type="match status" value="3"/>
</dbReference>
<name>A0ABY6KB11_9ARAC</name>
<dbReference type="Pfam" id="PF00078">
    <property type="entry name" value="RVT_1"/>
    <property type="match status" value="1"/>
</dbReference>
<feature type="region of interest" description="Disordered" evidence="9">
    <location>
        <begin position="2224"/>
        <end position="2315"/>
    </location>
</feature>
<feature type="region of interest" description="Disordered" evidence="9">
    <location>
        <begin position="891"/>
        <end position="994"/>
    </location>
</feature>
<feature type="compositionally biased region" description="Basic residues" evidence="9">
    <location>
        <begin position="2178"/>
        <end position="2188"/>
    </location>
</feature>
<dbReference type="Pfam" id="PF17917">
    <property type="entry name" value="RT_RNaseH"/>
    <property type="match status" value="1"/>
</dbReference>
<dbReference type="Gene3D" id="4.10.60.10">
    <property type="entry name" value="Zinc finger, CCHC-type"/>
    <property type="match status" value="2"/>
</dbReference>
<feature type="domain" description="CCHC-type" evidence="10">
    <location>
        <begin position="810"/>
        <end position="825"/>
    </location>
</feature>
<evidence type="ECO:0000256" key="5">
    <source>
        <dbReference type="ARBA" id="ARBA00022759"/>
    </source>
</evidence>
<evidence type="ECO:0000256" key="4">
    <source>
        <dbReference type="ARBA" id="ARBA00022722"/>
    </source>
</evidence>
<feature type="region of interest" description="Disordered" evidence="9">
    <location>
        <begin position="347"/>
        <end position="374"/>
    </location>
</feature>
<dbReference type="SUPFAM" id="SSF50630">
    <property type="entry name" value="Acid proteases"/>
    <property type="match status" value="2"/>
</dbReference>
<dbReference type="Proteomes" id="UP001235939">
    <property type="component" value="Chromosome 03"/>
</dbReference>
<evidence type="ECO:0000259" key="10">
    <source>
        <dbReference type="PROSITE" id="PS50158"/>
    </source>
</evidence>
<dbReference type="Gene3D" id="3.30.70.270">
    <property type="match status" value="1"/>
</dbReference>
<gene>
    <name evidence="13" type="ORF">LAZ67_3005285</name>
</gene>
<evidence type="ECO:0000256" key="2">
    <source>
        <dbReference type="ARBA" id="ARBA00022679"/>
    </source>
</evidence>
<feature type="non-terminal residue" evidence="13">
    <location>
        <position position="1"/>
    </location>
</feature>
<evidence type="ECO:0000256" key="9">
    <source>
        <dbReference type="SAM" id="MobiDB-lite"/>
    </source>
</evidence>
<feature type="compositionally biased region" description="Polar residues" evidence="9">
    <location>
        <begin position="2228"/>
        <end position="2251"/>
    </location>
</feature>
<evidence type="ECO:0000256" key="3">
    <source>
        <dbReference type="ARBA" id="ARBA00022695"/>
    </source>
</evidence>
<feature type="domain" description="CCHC-type" evidence="10">
    <location>
        <begin position="846"/>
        <end position="861"/>
    </location>
</feature>
<dbReference type="InterPro" id="IPR043502">
    <property type="entry name" value="DNA/RNA_pol_sf"/>
</dbReference>
<dbReference type="InterPro" id="IPR036875">
    <property type="entry name" value="Znf_CCHC_sf"/>
</dbReference>
<feature type="compositionally biased region" description="Basic and acidic residues" evidence="9">
    <location>
        <begin position="2297"/>
        <end position="2308"/>
    </location>
</feature>
<feature type="region of interest" description="Disordered" evidence="9">
    <location>
        <begin position="1241"/>
        <end position="1265"/>
    </location>
</feature>
<dbReference type="PROSITE" id="PS50878">
    <property type="entry name" value="RT_POL"/>
    <property type="match status" value="1"/>
</dbReference>
<dbReference type="PANTHER" id="PTHR37984">
    <property type="entry name" value="PROTEIN CBG26694"/>
    <property type="match status" value="1"/>
</dbReference>
<keyword evidence="8" id="KW-0863">Zinc-finger</keyword>
<evidence type="ECO:0000256" key="1">
    <source>
        <dbReference type="ARBA" id="ARBA00012493"/>
    </source>
</evidence>
<dbReference type="SUPFAM" id="SSF53098">
    <property type="entry name" value="Ribonuclease H-like"/>
    <property type="match status" value="2"/>
</dbReference>
<dbReference type="Pfam" id="PF13650">
    <property type="entry name" value="Asp_protease_2"/>
    <property type="match status" value="1"/>
</dbReference>
<protein>
    <recommendedName>
        <fullName evidence="1">RNA-directed DNA polymerase</fullName>
        <ecNumber evidence="1">2.7.7.49</ecNumber>
    </recommendedName>
</protein>
<feature type="region of interest" description="Disordered" evidence="9">
    <location>
        <begin position="272"/>
        <end position="304"/>
    </location>
</feature>
<dbReference type="PROSITE" id="PS50994">
    <property type="entry name" value="INTEGRASE"/>
    <property type="match status" value="2"/>
</dbReference>
<evidence type="ECO:0000313" key="14">
    <source>
        <dbReference type="Proteomes" id="UP001235939"/>
    </source>
</evidence>
<evidence type="ECO:0000256" key="8">
    <source>
        <dbReference type="PROSITE-ProRule" id="PRU00047"/>
    </source>
</evidence>
<feature type="region of interest" description="Disordered" evidence="9">
    <location>
        <begin position="2170"/>
        <end position="2195"/>
    </location>
</feature>
<dbReference type="InterPro" id="IPR041588">
    <property type="entry name" value="Integrase_H2C2"/>
</dbReference>
<dbReference type="CDD" id="cd01647">
    <property type="entry name" value="RT_LTR"/>
    <property type="match status" value="1"/>
</dbReference>
<keyword evidence="8" id="KW-0862">Zinc</keyword>